<evidence type="ECO:0000313" key="1">
    <source>
        <dbReference type="EMBL" id="CAB5187287.1"/>
    </source>
</evidence>
<sequence length="217" mass="24307">MSFQTIFEIQQSMTVNNRRTVGQQVARSGYITVAQYLTAVPWVFTVTPHNYLYYPQVRNVIQTIDNYDRQLPENIFFQSANLSWFMEYQGDNPTTPTGIQIATTPTTNTQTIVLKTLPSIASTAYLFKAGDFIQFGGYTYKITADVLRGSGSTVTVSIHRPVIVASAVNTVVYVGTDCVIRVVAEQCPTYTLNPMTDGAFVQWDGPFVFREYIIGAY</sequence>
<dbReference type="EMBL" id="LR798209">
    <property type="protein sequence ID" value="CAB5187287.1"/>
    <property type="molecule type" value="Genomic_DNA"/>
</dbReference>
<protein>
    <submittedName>
        <fullName evidence="1">Uncharacterized protein</fullName>
    </submittedName>
</protein>
<gene>
    <name evidence="1" type="ORF">UFOVP159_26</name>
</gene>
<proteinExistence type="predicted"/>
<name>A0A6J7WDA4_9CAUD</name>
<accession>A0A6J7WDA4</accession>
<reference evidence="1" key="1">
    <citation type="submission" date="2020-05" db="EMBL/GenBank/DDBJ databases">
        <authorList>
            <person name="Chiriac C."/>
            <person name="Salcher M."/>
            <person name="Ghai R."/>
            <person name="Kavagutti S V."/>
        </authorList>
    </citation>
    <scope>NUCLEOTIDE SEQUENCE</scope>
</reference>
<organism evidence="1">
    <name type="scientific">uncultured Caudovirales phage</name>
    <dbReference type="NCBI Taxonomy" id="2100421"/>
    <lineage>
        <taxon>Viruses</taxon>
        <taxon>Duplodnaviria</taxon>
        <taxon>Heunggongvirae</taxon>
        <taxon>Uroviricota</taxon>
        <taxon>Caudoviricetes</taxon>
        <taxon>Peduoviridae</taxon>
        <taxon>Maltschvirus</taxon>
        <taxon>Maltschvirus maltsch</taxon>
    </lineage>
</organism>